<dbReference type="RefSeq" id="WP_013082413.1">
    <property type="nucleotide sequence ID" value="NZ_BCVB01000002.1"/>
</dbReference>
<dbReference type="GO" id="GO:0015035">
    <property type="term" value="F:protein-disulfide reductase activity"/>
    <property type="evidence" value="ECO:0007669"/>
    <property type="project" value="InterPro"/>
</dbReference>
<evidence type="ECO:0000313" key="1">
    <source>
        <dbReference type="EMBL" id="AJI25224.1"/>
    </source>
</evidence>
<dbReference type="EMBL" id="CP009920">
    <property type="protein sequence ID" value="AJI25224.1"/>
    <property type="molecule type" value="Genomic_DNA"/>
</dbReference>
<dbReference type="GeneID" id="93641844"/>
<dbReference type="KEGG" id="bmeg:BG04_3795"/>
<dbReference type="Proteomes" id="UP000031829">
    <property type="component" value="Chromosome"/>
</dbReference>
<dbReference type="PANTHER" id="PTHR34290">
    <property type="entry name" value="SI:CH73-390P7.2"/>
    <property type="match status" value="1"/>
</dbReference>
<evidence type="ECO:0000313" key="2">
    <source>
        <dbReference type="Proteomes" id="UP000031829"/>
    </source>
</evidence>
<sequence>MKHKVFFDAQCPLCYNVKKIIKALDWTNRIQWIPVQYIERTEYSYLKEEGRDLYDQIHMVTKKGEVLAGFETVRRLLAVLPLTFPIGVLLHLPLMNKAFSPLYKWVSTNRYDWFGRYDSPRTT</sequence>
<dbReference type="InterPro" id="IPR044691">
    <property type="entry name" value="DCC1_Trx"/>
</dbReference>
<dbReference type="HOGENOM" id="CLU_086500_5_1_9"/>
<evidence type="ECO:0008006" key="3">
    <source>
        <dbReference type="Google" id="ProtNLM"/>
    </source>
</evidence>
<reference evidence="1 2" key="1">
    <citation type="journal article" date="2015" name="Genome Announc.">
        <title>Complete genome sequences for 35 biothreat assay-relevant bacillus species.</title>
        <authorList>
            <person name="Johnson S.L."/>
            <person name="Daligault H.E."/>
            <person name="Davenport K.W."/>
            <person name="Jaissle J."/>
            <person name="Frey K.G."/>
            <person name="Ladner J.T."/>
            <person name="Broomall S.M."/>
            <person name="Bishop-Lilly K.A."/>
            <person name="Bruce D.C."/>
            <person name="Gibbons H.S."/>
            <person name="Coyne S.R."/>
            <person name="Lo C.C."/>
            <person name="Meincke L."/>
            <person name="Munk A.C."/>
            <person name="Koroleva G.I."/>
            <person name="Rosenzweig C.N."/>
            <person name="Palacios G.F."/>
            <person name="Redden C.L."/>
            <person name="Minogue T.D."/>
            <person name="Chain P.S."/>
        </authorList>
    </citation>
    <scope>NUCLEOTIDE SEQUENCE [LARGE SCALE GENOMIC DNA]</scope>
    <source>
        <strain evidence="2">ATCC 14581 / DSM 32 / JCM 2506 / NBRC 15308 / NCIMB 9376 / NCTC 10342 / NRRL B-14308 / VKM B-512</strain>
    </source>
</reference>
<organism evidence="1 2">
    <name type="scientific">Priestia megaterium (strain ATCC 14581 / DSM 32 / CCUG 1817 / JCM 2506 / NBRC 15308 / NCIMB 9376 / NCTC 10342 / NRRL B-14308 / VKM B-512 / Ford 19)</name>
    <name type="common">Bacillus megaterium</name>
    <dbReference type="NCBI Taxonomy" id="1348623"/>
    <lineage>
        <taxon>Bacteria</taxon>
        <taxon>Bacillati</taxon>
        <taxon>Bacillota</taxon>
        <taxon>Bacilli</taxon>
        <taxon>Bacillales</taxon>
        <taxon>Bacillaceae</taxon>
        <taxon>Priestia</taxon>
    </lineage>
</organism>
<name>A0A0B6AZ60_PRIM2</name>
<dbReference type="Pfam" id="PF04134">
    <property type="entry name" value="DCC1-like"/>
    <property type="match status" value="1"/>
</dbReference>
<proteinExistence type="predicted"/>
<accession>A0A0B6AZ60</accession>
<gene>
    <name evidence="1" type="ORF">BG04_3795</name>
</gene>
<dbReference type="PATRIC" id="fig|592022.4.peg.1412"/>
<dbReference type="PANTHER" id="PTHR34290:SF2">
    <property type="entry name" value="OS04G0668800 PROTEIN"/>
    <property type="match status" value="1"/>
</dbReference>
<dbReference type="AlphaFoldDB" id="A0A0B6AZ60"/>
<protein>
    <recommendedName>
        <fullName evidence="3">DUF393 domain-containing protein</fullName>
    </recommendedName>
</protein>
<dbReference type="InterPro" id="IPR007263">
    <property type="entry name" value="DCC1-like"/>
</dbReference>